<evidence type="ECO:0000256" key="2">
    <source>
        <dbReference type="SAM" id="Phobius"/>
    </source>
</evidence>
<keyword evidence="2" id="KW-0472">Membrane</keyword>
<organism evidence="3 4">
    <name type="scientific">Thermosporothrix hazakensis</name>
    <dbReference type="NCBI Taxonomy" id="644383"/>
    <lineage>
        <taxon>Bacteria</taxon>
        <taxon>Bacillati</taxon>
        <taxon>Chloroflexota</taxon>
        <taxon>Ktedonobacteria</taxon>
        <taxon>Ktedonobacterales</taxon>
        <taxon>Thermosporotrichaceae</taxon>
        <taxon>Thermosporothrix</taxon>
    </lineage>
</organism>
<feature type="region of interest" description="Disordered" evidence="1">
    <location>
        <begin position="183"/>
        <end position="368"/>
    </location>
</feature>
<proteinExistence type="predicted"/>
<dbReference type="RefSeq" id="WP_111324227.1">
    <property type="nucleotide sequence ID" value="NZ_BIFX01000001.1"/>
</dbReference>
<keyword evidence="2" id="KW-0812">Transmembrane</keyword>
<keyword evidence="4" id="KW-1185">Reference proteome</keyword>
<feature type="compositionally biased region" description="Low complexity" evidence="1">
    <location>
        <begin position="183"/>
        <end position="213"/>
    </location>
</feature>
<feature type="transmembrane region" description="Helical" evidence="2">
    <location>
        <begin position="55"/>
        <end position="84"/>
    </location>
</feature>
<feature type="transmembrane region" description="Helical" evidence="2">
    <location>
        <begin position="104"/>
        <end position="128"/>
    </location>
</feature>
<name>A0A326U3Q3_THEHA</name>
<dbReference type="EMBL" id="QKUF01000015">
    <property type="protein sequence ID" value="PZW26295.1"/>
    <property type="molecule type" value="Genomic_DNA"/>
</dbReference>
<dbReference type="AlphaFoldDB" id="A0A326U3Q3"/>
<keyword evidence="2" id="KW-1133">Transmembrane helix</keyword>
<feature type="compositionally biased region" description="Polar residues" evidence="1">
    <location>
        <begin position="321"/>
        <end position="357"/>
    </location>
</feature>
<evidence type="ECO:0000313" key="3">
    <source>
        <dbReference type="EMBL" id="PZW26295.1"/>
    </source>
</evidence>
<evidence type="ECO:0000256" key="1">
    <source>
        <dbReference type="SAM" id="MobiDB-lite"/>
    </source>
</evidence>
<comment type="caution">
    <text evidence="3">The sequence shown here is derived from an EMBL/GenBank/DDBJ whole genome shotgun (WGS) entry which is preliminary data.</text>
</comment>
<dbReference type="Proteomes" id="UP000248806">
    <property type="component" value="Unassembled WGS sequence"/>
</dbReference>
<feature type="compositionally biased region" description="Polar residues" evidence="1">
    <location>
        <begin position="271"/>
        <end position="282"/>
    </location>
</feature>
<reference evidence="3 4" key="1">
    <citation type="submission" date="2018-06" db="EMBL/GenBank/DDBJ databases">
        <title>Genomic Encyclopedia of Archaeal and Bacterial Type Strains, Phase II (KMG-II): from individual species to whole genera.</title>
        <authorList>
            <person name="Goeker M."/>
        </authorList>
    </citation>
    <scope>NUCLEOTIDE SEQUENCE [LARGE SCALE GENOMIC DNA]</scope>
    <source>
        <strain evidence="3 4">ATCC BAA-1881</strain>
    </source>
</reference>
<feature type="transmembrane region" description="Helical" evidence="2">
    <location>
        <begin position="12"/>
        <end position="35"/>
    </location>
</feature>
<feature type="compositionally biased region" description="Polar residues" evidence="1">
    <location>
        <begin position="289"/>
        <end position="298"/>
    </location>
</feature>
<sequence>MFNKFLLPKNIPFLVAIGGAVLALITFFFIPFAAIQAGTGQAQEGSPFQSQALTALQLSAINGLLWLNVIFALAAIFIATRLVLSENPFGSRWPLEVQVKRGVIALIILGLIGAIFQALISPLVSQAITEILSTASYGLFGAVSLSLVWQAGGYISLIGMLAIAAAGVWHILPKQPAGAPGMYPQHQTGGYPQQPYGYPPYQTGQQPSQQLYGGYPAPQYPTGEYQQGTPSGAYPQQAQVQYPGGAQQQPYGYPAPQYPTNEFPKQPATGEMQTPSGEQTIRQVPPQTPHYTGEQTVRQAPPAPQPPVEEQTVRQVPPQTPHYTGEQTVRQAPQPSAEEQTLRQVPQTPPSGEQTARPSQPQQPPQES</sequence>
<protein>
    <submittedName>
        <fullName evidence="3">Uncharacterized protein</fullName>
    </submittedName>
</protein>
<feature type="compositionally biased region" description="Low complexity" evidence="1">
    <location>
        <begin position="232"/>
        <end position="259"/>
    </location>
</feature>
<accession>A0A326U3Q3</accession>
<gene>
    <name evidence="3" type="ORF">EI42_03875</name>
</gene>
<evidence type="ECO:0000313" key="4">
    <source>
        <dbReference type="Proteomes" id="UP000248806"/>
    </source>
</evidence>
<feature type="transmembrane region" description="Helical" evidence="2">
    <location>
        <begin position="148"/>
        <end position="172"/>
    </location>
</feature>